<evidence type="ECO:0000256" key="2">
    <source>
        <dbReference type="ARBA" id="ARBA00004584"/>
    </source>
</evidence>
<evidence type="ECO:0000256" key="8">
    <source>
        <dbReference type="ARBA" id="ARBA00023242"/>
    </source>
</evidence>
<dbReference type="InterPro" id="IPR038275">
    <property type="entry name" value="Nuf2_N_sf"/>
</dbReference>
<comment type="subcellular location">
    <subcellularLocation>
        <location evidence="2">Chromosome</location>
        <location evidence="2">Centromere</location>
    </subcellularLocation>
    <subcellularLocation>
        <location evidence="1">Nucleus</location>
    </subcellularLocation>
</comment>
<evidence type="ECO:0000313" key="14">
    <source>
        <dbReference type="EMBL" id="KIJ34638.1"/>
    </source>
</evidence>
<reference evidence="14 15" key="1">
    <citation type="submission" date="2014-06" db="EMBL/GenBank/DDBJ databases">
        <title>Evolutionary Origins and Diversification of the Mycorrhizal Mutualists.</title>
        <authorList>
            <consortium name="DOE Joint Genome Institute"/>
            <consortium name="Mycorrhizal Genomics Consortium"/>
            <person name="Kohler A."/>
            <person name="Kuo A."/>
            <person name="Nagy L.G."/>
            <person name="Floudas D."/>
            <person name="Copeland A."/>
            <person name="Barry K.W."/>
            <person name="Cichocki N."/>
            <person name="Veneault-Fourrey C."/>
            <person name="LaButti K."/>
            <person name="Lindquist E.A."/>
            <person name="Lipzen A."/>
            <person name="Lundell T."/>
            <person name="Morin E."/>
            <person name="Murat C."/>
            <person name="Riley R."/>
            <person name="Ohm R."/>
            <person name="Sun H."/>
            <person name="Tunlid A."/>
            <person name="Henrissat B."/>
            <person name="Grigoriev I.V."/>
            <person name="Hibbett D.S."/>
            <person name="Martin F."/>
        </authorList>
    </citation>
    <scope>NUCLEOTIDE SEQUENCE [LARGE SCALE GENOMIC DNA]</scope>
    <source>
        <strain evidence="14 15">SS14</strain>
    </source>
</reference>
<dbReference type="InterPro" id="IPR041112">
    <property type="entry name" value="Nuf2_DHR10-like"/>
</dbReference>
<protein>
    <recommendedName>
        <fullName evidence="16">Kinetochore protein NUF2</fullName>
    </recommendedName>
</protein>
<keyword evidence="7 11" id="KW-0175">Coiled coil</keyword>
<dbReference type="Proteomes" id="UP000054279">
    <property type="component" value="Unassembled WGS sequence"/>
</dbReference>
<dbReference type="Pfam" id="PF18595">
    <property type="entry name" value="Nuf2_DHR10-like"/>
    <property type="match status" value="1"/>
</dbReference>
<feature type="coiled-coil region" evidence="11">
    <location>
        <begin position="330"/>
        <end position="364"/>
    </location>
</feature>
<keyword evidence="5" id="KW-0132">Cell division</keyword>
<dbReference type="Gene3D" id="1.10.418.60">
    <property type="entry name" value="Ncd80 complex, Nuf2 subunit"/>
    <property type="match status" value="1"/>
</dbReference>
<evidence type="ECO:0000256" key="11">
    <source>
        <dbReference type="SAM" id="Coils"/>
    </source>
</evidence>
<dbReference type="Pfam" id="PF03800">
    <property type="entry name" value="Nuf2"/>
    <property type="match status" value="1"/>
</dbReference>
<evidence type="ECO:0000259" key="13">
    <source>
        <dbReference type="Pfam" id="PF18595"/>
    </source>
</evidence>
<proteinExistence type="inferred from homology"/>
<dbReference type="GO" id="GO:0051301">
    <property type="term" value="P:cell division"/>
    <property type="evidence" value="ECO:0007669"/>
    <property type="project" value="UniProtKB-KW"/>
</dbReference>
<evidence type="ECO:0000256" key="3">
    <source>
        <dbReference type="ARBA" id="ARBA00005498"/>
    </source>
</evidence>
<dbReference type="GO" id="GO:0031262">
    <property type="term" value="C:Ndc80 complex"/>
    <property type="evidence" value="ECO:0007669"/>
    <property type="project" value="InterPro"/>
</dbReference>
<keyword evidence="4" id="KW-0158">Chromosome</keyword>
<keyword evidence="10" id="KW-0137">Centromere</keyword>
<keyword evidence="9" id="KW-0131">Cell cycle</keyword>
<dbReference type="AlphaFoldDB" id="A0A0C9TW85"/>
<feature type="coiled-coil region" evidence="11">
    <location>
        <begin position="138"/>
        <end position="200"/>
    </location>
</feature>
<feature type="domain" description="Kinetochore protein Nuf2 N-terminal" evidence="12">
    <location>
        <begin position="6"/>
        <end position="145"/>
    </location>
</feature>
<evidence type="ECO:0000256" key="1">
    <source>
        <dbReference type="ARBA" id="ARBA00004123"/>
    </source>
</evidence>
<gene>
    <name evidence="14" type="ORF">M422DRAFT_70137</name>
</gene>
<keyword evidence="15" id="KW-1185">Reference proteome</keyword>
<evidence type="ECO:0000313" key="15">
    <source>
        <dbReference type="Proteomes" id="UP000054279"/>
    </source>
</evidence>
<comment type="similarity">
    <text evidence="3">Belongs to the NUF2 family.</text>
</comment>
<keyword evidence="6" id="KW-0498">Mitosis</keyword>
<evidence type="ECO:0000256" key="9">
    <source>
        <dbReference type="ARBA" id="ARBA00023306"/>
    </source>
</evidence>
<evidence type="ECO:0000256" key="4">
    <source>
        <dbReference type="ARBA" id="ARBA00022454"/>
    </source>
</evidence>
<dbReference type="OrthoDB" id="8194677at2759"/>
<dbReference type="EMBL" id="KN837197">
    <property type="protein sequence ID" value="KIJ34638.1"/>
    <property type="molecule type" value="Genomic_DNA"/>
</dbReference>
<evidence type="ECO:0000256" key="5">
    <source>
        <dbReference type="ARBA" id="ARBA00022618"/>
    </source>
</evidence>
<sequence>MASTWSYPPVDVYEAAAVLQTWGFTGTADDLKSPKGLRPEVIQEVYAIAVHKLTGLTWEQLEESAERSLSVIEEYKTLIAPSARLHVLLYHATRVAEGAGIDDFSMMDLVTPTASRTEKILSAVINFGRFSEERQPFVERLQQQYTKASGERDELQQQILELRQKLEGHRAQLKADEPICAQLAAENHTLSARLRDLFEEQNEVVQEAEAFKLERDNLIGRKAGIQDEIAVALDTNARTKARIVQSPDRIRRIIATMEESVRLERQTISDNEGKARALKMKLDALATSEQDVRFSIEHLQALEVEHNALNDSLAKLGSVKAELDRQTLYRNELQQQKDRVLRRKANAEEKLEREQKYADNQRAKSQGTIAKLKQEFEEMALERRDNDHVVEENKKAAAEIDRKMAEHLRQNEEEMSKLLAEYWRLRHQTEVYMETLANKLGLDLEGVAA</sequence>
<dbReference type="InterPro" id="IPR005549">
    <property type="entry name" value="Kinetochore_Nuf2_N"/>
</dbReference>
<feature type="domain" description="Nuf2 DHR10-like" evidence="13">
    <location>
        <begin position="259"/>
        <end position="374"/>
    </location>
</feature>
<evidence type="ECO:0000259" key="12">
    <source>
        <dbReference type="Pfam" id="PF03800"/>
    </source>
</evidence>
<keyword evidence="8" id="KW-0539">Nucleus</keyword>
<dbReference type="HOGENOM" id="CLU_025461_1_0_1"/>
<evidence type="ECO:0008006" key="16">
    <source>
        <dbReference type="Google" id="ProtNLM"/>
    </source>
</evidence>
<organism evidence="14 15">
    <name type="scientific">Sphaerobolus stellatus (strain SS14)</name>
    <dbReference type="NCBI Taxonomy" id="990650"/>
    <lineage>
        <taxon>Eukaryota</taxon>
        <taxon>Fungi</taxon>
        <taxon>Dikarya</taxon>
        <taxon>Basidiomycota</taxon>
        <taxon>Agaricomycotina</taxon>
        <taxon>Agaricomycetes</taxon>
        <taxon>Phallomycetidae</taxon>
        <taxon>Geastrales</taxon>
        <taxon>Sphaerobolaceae</taxon>
        <taxon>Sphaerobolus</taxon>
    </lineage>
</organism>
<evidence type="ECO:0000256" key="10">
    <source>
        <dbReference type="ARBA" id="ARBA00023328"/>
    </source>
</evidence>
<dbReference type="GO" id="GO:0005634">
    <property type="term" value="C:nucleus"/>
    <property type="evidence" value="ECO:0007669"/>
    <property type="project" value="UniProtKB-SubCell"/>
</dbReference>
<name>A0A0C9TW85_SPHS4</name>
<evidence type="ECO:0000256" key="7">
    <source>
        <dbReference type="ARBA" id="ARBA00023054"/>
    </source>
</evidence>
<evidence type="ECO:0000256" key="6">
    <source>
        <dbReference type="ARBA" id="ARBA00022776"/>
    </source>
</evidence>
<accession>A0A0C9TW85</accession>